<keyword evidence="4" id="KW-1185">Reference proteome</keyword>
<accession>A0A0R2K1E6</accession>
<evidence type="ECO:0000313" key="3">
    <source>
        <dbReference type="Proteomes" id="UP000051749"/>
    </source>
</evidence>
<dbReference type="PANTHER" id="PTHR43431">
    <property type="entry name" value="OXIDOREDUCTASE, SHORT CHAIN DEHYDROGENASE/REDUCTASE FAMILY (AFU_ORTHOLOGUE AFUA_5G14000)"/>
    <property type="match status" value="1"/>
</dbReference>
<dbReference type="CDD" id="cd05233">
    <property type="entry name" value="SDR_c"/>
    <property type="match status" value="1"/>
</dbReference>
<name>A0A0R2K1E6_9LACO</name>
<evidence type="ECO:0000313" key="2">
    <source>
        <dbReference type="EMBL" id="SER23854.1"/>
    </source>
</evidence>
<proteinExistence type="predicted"/>
<sequence>MKKVMIMGVGPGFGLALAQKFGEQGNTIVLVARNSGRLTEYQEELAENEIKASCHAVDVTKHEQVQQLFQDESEVDTLIYNVGNTALDDPLTSSLDDIKATFETNVLGCIDACQQFVNTKRPQTILVTGGGAALHPSALTTTLSLTKAALRSYVLSLHDVLKEKGIYVGLLTIQGIADVGAAMQPIKVANAYVEAAQQRNNAEIFYPNNQGSKLSEFEQLQQLAKDPKTVEKVLKNHPEFAKYLDYFKN</sequence>
<dbReference type="InterPro" id="IPR002347">
    <property type="entry name" value="SDR_fam"/>
</dbReference>
<dbReference type="RefSeq" id="WP_057805077.1">
    <property type="nucleotide sequence ID" value="NZ_BJYP01000007.1"/>
</dbReference>
<dbReference type="EMBL" id="FOGK01000003">
    <property type="protein sequence ID" value="SER23854.1"/>
    <property type="molecule type" value="Genomic_DNA"/>
</dbReference>
<dbReference type="Gene3D" id="3.40.50.720">
    <property type="entry name" value="NAD(P)-binding Rossmann-like Domain"/>
    <property type="match status" value="1"/>
</dbReference>
<dbReference type="GeneID" id="76042714"/>
<dbReference type="PANTHER" id="PTHR43431:SF7">
    <property type="entry name" value="OXIDOREDUCTASE, SHORT CHAIN DEHYDROGENASE_REDUCTASE FAMILY (AFU_ORTHOLOGUE AFUA_5G14000)"/>
    <property type="match status" value="1"/>
</dbReference>
<organism evidence="1 3">
    <name type="scientific">Pediococcus ethanolidurans</name>
    <dbReference type="NCBI Taxonomy" id="319653"/>
    <lineage>
        <taxon>Bacteria</taxon>
        <taxon>Bacillati</taxon>
        <taxon>Bacillota</taxon>
        <taxon>Bacilli</taxon>
        <taxon>Lactobacillales</taxon>
        <taxon>Lactobacillaceae</taxon>
        <taxon>Pediococcus</taxon>
    </lineage>
</organism>
<dbReference type="PATRIC" id="fig|319653.3.peg.867"/>
<comment type="caution">
    <text evidence="1">The sequence shown here is derived from an EMBL/GenBank/DDBJ whole genome shotgun (WGS) entry which is preliminary data.</text>
</comment>
<dbReference type="EMBL" id="JQBY01000002">
    <property type="protein sequence ID" value="KRN83426.1"/>
    <property type="molecule type" value="Genomic_DNA"/>
</dbReference>
<dbReference type="SUPFAM" id="SSF51735">
    <property type="entry name" value="NAD(P)-binding Rossmann-fold domains"/>
    <property type="match status" value="1"/>
</dbReference>
<dbReference type="InterPro" id="IPR036291">
    <property type="entry name" value="NAD(P)-bd_dom_sf"/>
</dbReference>
<dbReference type="Pfam" id="PF00106">
    <property type="entry name" value="adh_short"/>
    <property type="match status" value="1"/>
</dbReference>
<protein>
    <submittedName>
        <fullName evidence="2">Short chain dehydrogenase</fullName>
    </submittedName>
    <submittedName>
        <fullName evidence="1">Short-chain dehydrogenase reductase SDR</fullName>
    </submittedName>
</protein>
<dbReference type="OrthoDB" id="9799818at2"/>
<dbReference type="STRING" id="319653.SAMN04487973_10376"/>
<evidence type="ECO:0000313" key="1">
    <source>
        <dbReference type="EMBL" id="KRN83426.1"/>
    </source>
</evidence>
<evidence type="ECO:0000313" key="4">
    <source>
        <dbReference type="Proteomes" id="UP000182818"/>
    </source>
</evidence>
<reference evidence="1 3" key="1">
    <citation type="journal article" date="2015" name="Genome Announc.">
        <title>Expanding the biotechnology potential of lactobacilli through comparative genomics of 213 strains and associated genera.</title>
        <authorList>
            <person name="Sun Z."/>
            <person name="Harris H.M."/>
            <person name="McCann A."/>
            <person name="Guo C."/>
            <person name="Argimon S."/>
            <person name="Zhang W."/>
            <person name="Yang X."/>
            <person name="Jeffery I.B."/>
            <person name="Cooney J.C."/>
            <person name="Kagawa T.F."/>
            <person name="Liu W."/>
            <person name="Song Y."/>
            <person name="Salvetti E."/>
            <person name="Wrobel A."/>
            <person name="Rasinkangas P."/>
            <person name="Parkhill J."/>
            <person name="Rea M.C."/>
            <person name="O'Sullivan O."/>
            <person name="Ritari J."/>
            <person name="Douillard F.P."/>
            <person name="Paul Ross R."/>
            <person name="Yang R."/>
            <person name="Briner A.E."/>
            <person name="Felis G.E."/>
            <person name="de Vos W.M."/>
            <person name="Barrangou R."/>
            <person name="Klaenhammer T.R."/>
            <person name="Caufield P.W."/>
            <person name="Cui Y."/>
            <person name="Zhang H."/>
            <person name="O'Toole P.W."/>
        </authorList>
    </citation>
    <scope>NUCLEOTIDE SEQUENCE [LARGE SCALE GENOMIC DNA]</scope>
    <source>
        <strain evidence="1 3">DSM 22301</strain>
    </source>
</reference>
<reference evidence="2 4" key="2">
    <citation type="submission" date="2016-10" db="EMBL/GenBank/DDBJ databases">
        <authorList>
            <person name="Varghese N."/>
            <person name="Submissions S."/>
        </authorList>
    </citation>
    <scope>NUCLEOTIDE SEQUENCE [LARGE SCALE GENOMIC DNA]</scope>
    <source>
        <strain evidence="2 4">CGMCC 1.3889</strain>
    </source>
</reference>
<dbReference type="Proteomes" id="UP000051749">
    <property type="component" value="Unassembled WGS sequence"/>
</dbReference>
<dbReference type="AlphaFoldDB" id="A0A0R2K1E6"/>
<dbReference type="Proteomes" id="UP000182818">
    <property type="component" value="Unassembled WGS sequence"/>
</dbReference>
<gene>
    <name evidence="1" type="ORF">IV87_GL000857</name>
    <name evidence="2" type="ORF">SAMN04487973_10376</name>
</gene>